<evidence type="ECO:0000313" key="2">
    <source>
        <dbReference type="Proteomes" id="UP000886595"/>
    </source>
</evidence>
<accession>A0A8X7UD34</accession>
<dbReference type="EMBL" id="JAAMPC010000012">
    <property type="protein sequence ID" value="KAG2274154.1"/>
    <property type="molecule type" value="Genomic_DNA"/>
</dbReference>
<protein>
    <submittedName>
        <fullName evidence="1">Uncharacterized protein</fullName>
    </submittedName>
</protein>
<comment type="caution">
    <text evidence="1">The sequence shown here is derived from an EMBL/GenBank/DDBJ whole genome shotgun (WGS) entry which is preliminary data.</text>
</comment>
<name>A0A8X7UD34_BRACI</name>
<dbReference type="AlphaFoldDB" id="A0A8X7UD34"/>
<dbReference type="OrthoDB" id="1113130at2759"/>
<proteinExistence type="predicted"/>
<reference evidence="1 2" key="1">
    <citation type="submission" date="2020-02" db="EMBL/GenBank/DDBJ databases">
        <authorList>
            <person name="Ma Q."/>
            <person name="Huang Y."/>
            <person name="Song X."/>
            <person name="Pei D."/>
        </authorList>
    </citation>
    <scope>NUCLEOTIDE SEQUENCE [LARGE SCALE GENOMIC DNA]</scope>
    <source>
        <strain evidence="1">Sxm20200214</strain>
        <tissue evidence="1">Leaf</tissue>
    </source>
</reference>
<keyword evidence="2" id="KW-1185">Reference proteome</keyword>
<gene>
    <name evidence="1" type="ORF">Bca52824_056709</name>
</gene>
<sequence>MGQIVRIKSGKWNKSAVGCWQFEGDHAEVEQYIVARTNENIDSFTCLIREELVIGPECPIALTYQLPVGMLHGIPSNSQPANIVTSDEVEVVMSVQEWTNGVQLCNTYGARNVAKYQFLCRTPFNISDVKYLDGSVTEEEHFASLRGLVAGDIICCSETILKHLFSEEKLVLIYRLLYEIEMAKGFPLCETNGIGNPPCELKRY</sequence>
<evidence type="ECO:0000313" key="1">
    <source>
        <dbReference type="EMBL" id="KAG2274154.1"/>
    </source>
</evidence>
<organism evidence="1 2">
    <name type="scientific">Brassica carinata</name>
    <name type="common">Ethiopian mustard</name>
    <name type="synonym">Abyssinian cabbage</name>
    <dbReference type="NCBI Taxonomy" id="52824"/>
    <lineage>
        <taxon>Eukaryota</taxon>
        <taxon>Viridiplantae</taxon>
        <taxon>Streptophyta</taxon>
        <taxon>Embryophyta</taxon>
        <taxon>Tracheophyta</taxon>
        <taxon>Spermatophyta</taxon>
        <taxon>Magnoliopsida</taxon>
        <taxon>eudicotyledons</taxon>
        <taxon>Gunneridae</taxon>
        <taxon>Pentapetalae</taxon>
        <taxon>rosids</taxon>
        <taxon>malvids</taxon>
        <taxon>Brassicales</taxon>
        <taxon>Brassicaceae</taxon>
        <taxon>Brassiceae</taxon>
        <taxon>Brassica</taxon>
    </lineage>
</organism>
<dbReference type="Proteomes" id="UP000886595">
    <property type="component" value="Unassembled WGS sequence"/>
</dbReference>